<sequence>MKENFQTSLTWNAEADRRFATSALGLELSRLLRDGSASQRALSGFVLRDPMFVATHGIEELASATGTSASSVSRFVRDLGLAGFSEFRSSIAAMVSELIAPVAKLDASIRDLDKRSQGVELSIEVTGSNIDALKSPQTAEYIRVACGDIRAARRVFVIGFGLSAHLAAMLVLSLQPYRDEVINVAQYGGTESAAARAMSIGEGDVLVAISFPRYSRDVVEIVRFARDKKAKIVAITDSPAAPLAQFADRLLLAPSRHPVLSATNVPAMAIIEALASDFMLADPDNVRRAEQLAKAISSYLTEGD</sequence>
<dbReference type="GO" id="GO:1901135">
    <property type="term" value="P:carbohydrate derivative metabolic process"/>
    <property type="evidence" value="ECO:0007669"/>
    <property type="project" value="InterPro"/>
</dbReference>
<evidence type="ECO:0000256" key="1">
    <source>
        <dbReference type="ARBA" id="ARBA00023015"/>
    </source>
</evidence>
<dbReference type="InterPro" id="IPR001347">
    <property type="entry name" value="SIS_dom"/>
</dbReference>
<dbReference type="PROSITE" id="PS51464">
    <property type="entry name" value="SIS"/>
    <property type="match status" value="1"/>
</dbReference>
<dbReference type="PROSITE" id="PS51071">
    <property type="entry name" value="HTH_RPIR"/>
    <property type="match status" value="1"/>
</dbReference>
<dbReference type="GO" id="GO:0003677">
    <property type="term" value="F:DNA binding"/>
    <property type="evidence" value="ECO:0007669"/>
    <property type="project" value="UniProtKB-KW"/>
</dbReference>
<dbReference type="CDD" id="cd05013">
    <property type="entry name" value="SIS_RpiR"/>
    <property type="match status" value="1"/>
</dbReference>
<dbReference type="SUPFAM" id="SSF46689">
    <property type="entry name" value="Homeodomain-like"/>
    <property type="match status" value="1"/>
</dbReference>
<evidence type="ECO:0000256" key="2">
    <source>
        <dbReference type="ARBA" id="ARBA00023125"/>
    </source>
</evidence>
<evidence type="ECO:0000259" key="4">
    <source>
        <dbReference type="PROSITE" id="PS51071"/>
    </source>
</evidence>
<organism evidence="6 7">
    <name type="scientific">Ensifer adhaerens</name>
    <name type="common">Sinorhizobium morelense</name>
    <dbReference type="NCBI Taxonomy" id="106592"/>
    <lineage>
        <taxon>Bacteria</taxon>
        <taxon>Pseudomonadati</taxon>
        <taxon>Pseudomonadota</taxon>
        <taxon>Alphaproteobacteria</taxon>
        <taxon>Hyphomicrobiales</taxon>
        <taxon>Rhizobiaceae</taxon>
        <taxon>Sinorhizobium/Ensifer group</taxon>
        <taxon>Ensifer</taxon>
    </lineage>
</organism>
<keyword evidence="1" id="KW-0805">Transcription regulation</keyword>
<dbReference type="RefSeq" id="WP_060520958.1">
    <property type="nucleotide sequence ID" value="NZ_CAXURO020000003.1"/>
</dbReference>
<dbReference type="InterPro" id="IPR000281">
    <property type="entry name" value="HTH_RpiR"/>
</dbReference>
<feature type="domain" description="SIS" evidence="5">
    <location>
        <begin position="145"/>
        <end position="286"/>
    </location>
</feature>
<dbReference type="InterPro" id="IPR035472">
    <property type="entry name" value="RpiR-like_SIS"/>
</dbReference>
<dbReference type="Gene3D" id="1.10.10.10">
    <property type="entry name" value="Winged helix-like DNA-binding domain superfamily/Winged helix DNA-binding domain"/>
    <property type="match status" value="1"/>
</dbReference>
<dbReference type="PANTHER" id="PTHR30514">
    <property type="entry name" value="GLUCOKINASE"/>
    <property type="match status" value="1"/>
</dbReference>
<dbReference type="GO" id="GO:0097367">
    <property type="term" value="F:carbohydrate derivative binding"/>
    <property type="evidence" value="ECO:0007669"/>
    <property type="project" value="InterPro"/>
</dbReference>
<dbReference type="InterPro" id="IPR046348">
    <property type="entry name" value="SIS_dom_sf"/>
</dbReference>
<keyword evidence="2" id="KW-0238">DNA-binding</keyword>
<dbReference type="SUPFAM" id="SSF53697">
    <property type="entry name" value="SIS domain"/>
    <property type="match status" value="1"/>
</dbReference>
<evidence type="ECO:0000256" key="3">
    <source>
        <dbReference type="ARBA" id="ARBA00023163"/>
    </source>
</evidence>
<dbReference type="EMBL" id="CP098809">
    <property type="protein sequence ID" value="USJ27832.1"/>
    <property type="molecule type" value="Genomic_DNA"/>
</dbReference>
<proteinExistence type="predicted"/>
<dbReference type="Proteomes" id="UP001055460">
    <property type="component" value="Plasmid pB"/>
</dbReference>
<dbReference type="InterPro" id="IPR036388">
    <property type="entry name" value="WH-like_DNA-bd_sf"/>
</dbReference>
<name>A0A9Q9DEA8_ENSAD</name>
<dbReference type="Pfam" id="PF01418">
    <property type="entry name" value="HTH_6"/>
    <property type="match status" value="1"/>
</dbReference>
<dbReference type="Gene3D" id="3.40.50.10490">
    <property type="entry name" value="Glucose-6-phosphate isomerase like protein, domain 1"/>
    <property type="match status" value="1"/>
</dbReference>
<feature type="domain" description="HTH rpiR-type" evidence="4">
    <location>
        <begin position="22"/>
        <end position="98"/>
    </location>
</feature>
<dbReference type="GO" id="GO:0003700">
    <property type="term" value="F:DNA-binding transcription factor activity"/>
    <property type="evidence" value="ECO:0007669"/>
    <property type="project" value="InterPro"/>
</dbReference>
<dbReference type="InterPro" id="IPR047640">
    <property type="entry name" value="RpiR-like"/>
</dbReference>
<accession>A0A9Q9DEA8</accession>
<protein>
    <submittedName>
        <fullName evidence="6">MurR/RpiR family transcriptional regulator</fullName>
    </submittedName>
</protein>
<evidence type="ECO:0000313" key="6">
    <source>
        <dbReference type="EMBL" id="USJ27832.1"/>
    </source>
</evidence>
<keyword evidence="6" id="KW-0614">Plasmid</keyword>
<keyword evidence="3" id="KW-0804">Transcription</keyword>
<dbReference type="Pfam" id="PF01380">
    <property type="entry name" value="SIS"/>
    <property type="match status" value="1"/>
</dbReference>
<dbReference type="InterPro" id="IPR009057">
    <property type="entry name" value="Homeodomain-like_sf"/>
</dbReference>
<evidence type="ECO:0000259" key="5">
    <source>
        <dbReference type="PROSITE" id="PS51464"/>
    </source>
</evidence>
<dbReference type="AlphaFoldDB" id="A0A9Q9DEA8"/>
<geneLocation type="plasmid" evidence="6 7">
    <name>pB</name>
</geneLocation>
<reference evidence="6" key="1">
    <citation type="submission" date="2022-06" db="EMBL/GenBank/DDBJ databases">
        <title>Physiological and biochemical characterization and genomic elucidation of a strain of the genus Ensifer adhaerens M8 that combines arsenic oxidation and chromium reduction.</title>
        <authorList>
            <person name="Li X."/>
            <person name="Yu c."/>
        </authorList>
    </citation>
    <scope>NUCLEOTIDE SEQUENCE</scope>
    <source>
        <strain evidence="6">M8</strain>
        <plasmid evidence="6">pB</plasmid>
    </source>
</reference>
<evidence type="ECO:0000313" key="7">
    <source>
        <dbReference type="Proteomes" id="UP001055460"/>
    </source>
</evidence>
<gene>
    <name evidence="6" type="ORF">NE863_28530</name>
</gene>